<keyword evidence="2" id="KW-1185">Reference proteome</keyword>
<dbReference type="Proteomes" id="UP000018733">
    <property type="component" value="Unassembled WGS sequence"/>
</dbReference>
<organism evidence="1 2">
    <name type="scientific">Advenella kashmirensis W13003</name>
    <dbReference type="NCBI Taxonomy" id="1424334"/>
    <lineage>
        <taxon>Bacteria</taxon>
        <taxon>Pseudomonadati</taxon>
        <taxon>Pseudomonadota</taxon>
        <taxon>Betaproteobacteria</taxon>
        <taxon>Burkholderiales</taxon>
        <taxon>Alcaligenaceae</taxon>
    </lineage>
</organism>
<dbReference type="EMBL" id="AYXT01000010">
    <property type="protein sequence ID" value="ETF02380.1"/>
    <property type="molecule type" value="Genomic_DNA"/>
</dbReference>
<evidence type="ECO:0000313" key="2">
    <source>
        <dbReference type="Proteomes" id="UP000018733"/>
    </source>
</evidence>
<accession>V8QSS2</accession>
<name>V8QSS2_9BURK</name>
<dbReference type="HOGENOM" id="CLU_3371578_0_0_4"/>
<sequence length="34" mass="3730">MICNKHLVRKSSADAAVHCGSGFNTIYIHTDVIQ</sequence>
<evidence type="ECO:0000313" key="1">
    <source>
        <dbReference type="EMBL" id="ETF02380.1"/>
    </source>
</evidence>
<proteinExistence type="predicted"/>
<dbReference type="STRING" id="1424334.W822_14145"/>
<protein>
    <submittedName>
        <fullName evidence="1">Uncharacterized protein</fullName>
    </submittedName>
</protein>
<dbReference type="AlphaFoldDB" id="V8QSS2"/>
<comment type="caution">
    <text evidence="1">The sequence shown here is derived from an EMBL/GenBank/DDBJ whole genome shotgun (WGS) entry which is preliminary data.</text>
</comment>
<reference evidence="1 2" key="1">
    <citation type="journal article" date="2014" name="Genome Announc.">
        <title>Draft Genome Sequence of Advenella kashmirensis Strain W13003, a Polycyclic Aromatic Hydrocarbon-Degrading Bacterium.</title>
        <authorList>
            <person name="Wang X."/>
            <person name="Jin D."/>
            <person name="Zhou L."/>
            <person name="Wu L."/>
            <person name="An W."/>
            <person name="Zhao L."/>
        </authorList>
    </citation>
    <scope>NUCLEOTIDE SEQUENCE [LARGE SCALE GENOMIC DNA]</scope>
    <source>
        <strain evidence="1 2">W13003</strain>
    </source>
</reference>
<gene>
    <name evidence="1" type="ORF">W822_14145</name>
</gene>